<evidence type="ECO:0000256" key="1">
    <source>
        <dbReference type="ARBA" id="ARBA00004167"/>
    </source>
</evidence>
<keyword evidence="6" id="KW-0175">Coiled coil</keyword>
<gene>
    <name evidence="9" type="ORF">SAMN05660299_00726</name>
</gene>
<dbReference type="InterPro" id="IPR058634">
    <property type="entry name" value="AaeA-lik-b-barrel"/>
</dbReference>
<dbReference type="PANTHER" id="PTHR30386:SF26">
    <property type="entry name" value="TRANSPORT PROTEIN COMB"/>
    <property type="match status" value="1"/>
</dbReference>
<dbReference type="InterPro" id="IPR058625">
    <property type="entry name" value="MdtA-like_BSH"/>
</dbReference>
<dbReference type="Gene3D" id="1.10.287.470">
    <property type="entry name" value="Helix hairpin bin"/>
    <property type="match status" value="2"/>
</dbReference>
<keyword evidence="4" id="KW-1133">Transmembrane helix</keyword>
<protein>
    <submittedName>
        <fullName evidence="9">Membrane fusion protein, multidrug efflux system</fullName>
    </submittedName>
</protein>
<dbReference type="EMBL" id="FNHQ01000005">
    <property type="protein sequence ID" value="SDM34867.1"/>
    <property type="molecule type" value="Genomic_DNA"/>
</dbReference>
<keyword evidence="3" id="KW-0812">Transmembrane</keyword>
<evidence type="ECO:0000256" key="4">
    <source>
        <dbReference type="ARBA" id="ARBA00022989"/>
    </source>
</evidence>
<evidence type="ECO:0000259" key="8">
    <source>
        <dbReference type="Pfam" id="PF25963"/>
    </source>
</evidence>
<dbReference type="InterPro" id="IPR050739">
    <property type="entry name" value="MFP"/>
</dbReference>
<keyword evidence="10" id="KW-1185">Reference proteome</keyword>
<keyword evidence="5" id="KW-0472">Membrane</keyword>
<comment type="subcellular location">
    <subcellularLocation>
        <location evidence="1">Membrane</location>
        <topology evidence="1">Single-pass membrane protein</topology>
    </subcellularLocation>
</comment>
<dbReference type="Pfam" id="PF25917">
    <property type="entry name" value="BSH_RND"/>
    <property type="match status" value="1"/>
</dbReference>
<feature type="domain" description="Multidrug resistance protein MdtA-like barrel-sandwich hybrid" evidence="7">
    <location>
        <begin position="46"/>
        <end position="250"/>
    </location>
</feature>
<proteinExistence type="inferred from homology"/>
<dbReference type="PANTHER" id="PTHR30386">
    <property type="entry name" value="MEMBRANE FUSION SUBUNIT OF EMRAB-TOLC MULTIDRUG EFFLUX PUMP"/>
    <property type="match status" value="1"/>
</dbReference>
<dbReference type="RefSeq" id="WP_218118711.1">
    <property type="nucleotide sequence ID" value="NZ_FNHQ01000005.1"/>
</dbReference>
<evidence type="ECO:0000313" key="10">
    <source>
        <dbReference type="Proteomes" id="UP000199309"/>
    </source>
</evidence>
<organism evidence="9 10">
    <name type="scientific">Megasphaera paucivorans</name>
    <dbReference type="NCBI Taxonomy" id="349095"/>
    <lineage>
        <taxon>Bacteria</taxon>
        <taxon>Bacillati</taxon>
        <taxon>Bacillota</taxon>
        <taxon>Negativicutes</taxon>
        <taxon>Veillonellales</taxon>
        <taxon>Veillonellaceae</taxon>
        <taxon>Megasphaera</taxon>
    </lineage>
</organism>
<dbReference type="Gene3D" id="2.40.50.100">
    <property type="match status" value="1"/>
</dbReference>
<feature type="domain" description="p-hydroxybenzoic acid efflux pump subunit AaeA-like beta-barrel" evidence="8">
    <location>
        <begin position="254"/>
        <end position="343"/>
    </location>
</feature>
<dbReference type="Proteomes" id="UP000199309">
    <property type="component" value="Unassembled WGS sequence"/>
</dbReference>
<evidence type="ECO:0000259" key="7">
    <source>
        <dbReference type="Pfam" id="PF25917"/>
    </source>
</evidence>
<feature type="coiled-coil region" evidence="6">
    <location>
        <begin position="188"/>
        <end position="215"/>
    </location>
</feature>
<reference evidence="9 10" key="1">
    <citation type="submission" date="2016-10" db="EMBL/GenBank/DDBJ databases">
        <authorList>
            <person name="de Groot N.N."/>
        </authorList>
    </citation>
    <scope>NUCLEOTIDE SEQUENCE [LARGE SCALE GENOMIC DNA]</scope>
    <source>
        <strain evidence="9 10">DSM 16981</strain>
    </source>
</reference>
<dbReference type="Gene3D" id="2.40.30.170">
    <property type="match status" value="1"/>
</dbReference>
<dbReference type="Pfam" id="PF25963">
    <property type="entry name" value="Beta-barrel_AAEA"/>
    <property type="match status" value="1"/>
</dbReference>
<dbReference type="AlphaFoldDB" id="A0A1G9SHU5"/>
<dbReference type="STRING" id="349095.SAMN05660299_00726"/>
<evidence type="ECO:0000256" key="6">
    <source>
        <dbReference type="SAM" id="Coils"/>
    </source>
</evidence>
<evidence type="ECO:0000256" key="3">
    <source>
        <dbReference type="ARBA" id="ARBA00022692"/>
    </source>
</evidence>
<evidence type="ECO:0000256" key="2">
    <source>
        <dbReference type="ARBA" id="ARBA00009477"/>
    </source>
</evidence>
<dbReference type="GO" id="GO:0016020">
    <property type="term" value="C:membrane"/>
    <property type="evidence" value="ECO:0007669"/>
    <property type="project" value="UniProtKB-SubCell"/>
</dbReference>
<sequence>MNNIQINKKTMRCIIAAVLLIAGVLGGYAYYSGQTVSTDDAAIDGNTVVLSPKVQGYIKHIYVQDNQQVHAGEIVMEVDPADYETKLTTAQTALAAAQAAFDAAKHQHQETAVTAPAKVTAAEEQLKGAQAAWKKALLDKQRMTVLAQSGACAQKELDQAVAAESQTRAAAAQYEAELAAAQAAPEAIAASQSTVEQLQANVAQAQAAVTQAQRDLQHTKIVAPADGRITKRSVEAGSYVEAGTPLCTLVSQDLWVTANFKENQIKHIHPGCRVQIIVDAYPAWKLTGVVDSFQAGTGSYFSLFPAENATGNFVKITQRIPVKIKLDSLPPSAALLLGPGMSVVPTVYIKDGFL</sequence>
<dbReference type="SUPFAM" id="SSF111369">
    <property type="entry name" value="HlyD-like secretion proteins"/>
    <property type="match status" value="2"/>
</dbReference>
<name>A0A1G9SHU5_9FIRM</name>
<evidence type="ECO:0000256" key="5">
    <source>
        <dbReference type="ARBA" id="ARBA00023136"/>
    </source>
</evidence>
<accession>A0A1G9SHU5</accession>
<evidence type="ECO:0000313" key="9">
    <source>
        <dbReference type="EMBL" id="SDM34867.1"/>
    </source>
</evidence>
<comment type="similarity">
    <text evidence="2">Belongs to the membrane fusion protein (MFP) (TC 8.A.1) family.</text>
</comment>